<feature type="region of interest" description="Disordered" evidence="3">
    <location>
        <begin position="831"/>
        <end position="893"/>
    </location>
</feature>
<protein>
    <recommendedName>
        <fullName evidence="8">RNA-binding protein 25</fullName>
    </recommendedName>
</protein>
<evidence type="ECO:0000256" key="2">
    <source>
        <dbReference type="PROSITE-ProRule" id="PRU00176"/>
    </source>
</evidence>
<feature type="compositionally biased region" description="Polar residues" evidence="3">
    <location>
        <begin position="807"/>
        <end position="819"/>
    </location>
</feature>
<feature type="compositionally biased region" description="Polar residues" evidence="3">
    <location>
        <begin position="33"/>
        <end position="46"/>
    </location>
</feature>
<dbReference type="InterPro" id="IPR000504">
    <property type="entry name" value="RRM_dom"/>
</dbReference>
<evidence type="ECO:0000259" key="5">
    <source>
        <dbReference type="PROSITE" id="PS51025"/>
    </source>
</evidence>
<dbReference type="Proteomes" id="UP001632038">
    <property type="component" value="Unassembled WGS sequence"/>
</dbReference>
<feature type="compositionally biased region" description="Basic and acidic residues" evidence="3">
    <location>
        <begin position="873"/>
        <end position="893"/>
    </location>
</feature>
<dbReference type="Gene3D" id="1.20.1390.10">
    <property type="entry name" value="PWI domain"/>
    <property type="match status" value="1"/>
</dbReference>
<evidence type="ECO:0000256" key="3">
    <source>
        <dbReference type="SAM" id="MobiDB-lite"/>
    </source>
</evidence>
<dbReference type="SMART" id="SM00360">
    <property type="entry name" value="RRM"/>
    <property type="match status" value="1"/>
</dbReference>
<feature type="compositionally biased region" description="Basic and acidic residues" evidence="3">
    <location>
        <begin position="446"/>
        <end position="468"/>
    </location>
</feature>
<dbReference type="SUPFAM" id="SSF54928">
    <property type="entry name" value="RNA-binding domain, RBD"/>
    <property type="match status" value="1"/>
</dbReference>
<reference evidence="7" key="1">
    <citation type="journal article" date="2024" name="IScience">
        <title>Strigolactones Initiate the Formation of Haustorium-like Structures in Castilleja.</title>
        <authorList>
            <person name="Buerger M."/>
            <person name="Peterson D."/>
            <person name="Chory J."/>
        </authorList>
    </citation>
    <scope>NUCLEOTIDE SEQUENCE [LARGE SCALE GENOMIC DNA]</scope>
</reference>
<keyword evidence="1" id="KW-0507">mRNA processing</keyword>
<dbReference type="AlphaFoldDB" id="A0ABD3ELC6"/>
<accession>A0ABD3ELC6</accession>
<dbReference type="SUPFAM" id="SSF101233">
    <property type="entry name" value="PWI domain"/>
    <property type="match status" value="1"/>
</dbReference>
<dbReference type="PROSITE" id="PS50102">
    <property type="entry name" value="RRM"/>
    <property type="match status" value="1"/>
</dbReference>
<dbReference type="Gene3D" id="3.30.70.330">
    <property type="match status" value="1"/>
</dbReference>
<dbReference type="GO" id="GO:0006397">
    <property type="term" value="P:mRNA processing"/>
    <property type="evidence" value="ECO:0007669"/>
    <property type="project" value="UniProtKB-KW"/>
</dbReference>
<keyword evidence="7" id="KW-1185">Reference proteome</keyword>
<keyword evidence="2" id="KW-0694">RNA-binding</keyword>
<evidence type="ECO:0000259" key="4">
    <source>
        <dbReference type="PROSITE" id="PS50102"/>
    </source>
</evidence>
<feature type="domain" description="PWI" evidence="5">
    <location>
        <begin position="911"/>
        <end position="1008"/>
    </location>
</feature>
<sequence>MAGSTPAPETTTAADPSIVSHKPQSDIRPAQPDPSSAVTPPLSTHNPSAPQPPSGLIPPPPPIQPSFRPVGTPAPVPYASDTPQFSHLTFQNPVSLPPGVAMALAPGPLPQVQMASFHPMNSPYAVAGQPMRFMQPMPNGYQHMPQPVPQGVMPPETSEQIMLTVECSNASFKRIWFSHRTTQIKTSPVVPAIGIVLTFLLFCNWMHKLVRVRYPFAPMIRPGFPPRPLFGVVPQLSHHPVIGIRGPLIPPVVRPPVINATPAEEPQTTVYVGKISSTVDNDFMLSLLKLCGPVKSWKRPQDPTGSLKGFGFCEFESAEGVLRALRLLRNLSLDGQELKHILRPKPPPPTVFSPGTFGCNLETLNVNQTARALLERYVEKKTGSSKKDLETEGAEKKEASATVSGDNGEVKPSEESVQPSPDKQKKDENETNKENPDTANFGCVTDEDRKADSEALEKLTSMLEERLRNNPLPPPPPLALRAVDGPGNSHSEQPSGSRDKESDEDVAKNDSEDKTEDDRTAESKHLSELERTDTGSPDRSRRPDESRDRDRELRHEKERELERYDRDREQERSKREKEREYRSREDERRYKVREKEWELKERDREHLRKREREREKQRAQERKWQIANQERDDDDVGYGRKRKHKTGDEERKIRQREKEEDLADRLREEEEIAEAEIRSQEEQQKKQLDVLKTDQPANGHEKFLSPNENSNEHQLEADQTVDHKLNRDTYEGEDVLQNGASDNVGTSSNTAMDVQQNSNLPTRKLGFGLPGSGKRAAVPSVFNEDEDEDARKEKKMRPLVPIDYSTEEVTQPSISDNPSANMVVAAESAKRISTANTKEEKAGVEKERNKRHHEKSSHRDRDRHEGETNNTREGSRKDNLDRERSHKTKTTENQKLLDAKQLIDTIPKTKDELFSYDINWATYDQNALHERMRPWISKKITEYLGEEEVTLVDYIVSSTQEHVEAKEMFERLQTILDDEAEMFVLKMWRMLIFEVKKVETGLVPKSRA</sequence>
<feature type="compositionally biased region" description="Basic and acidic residues" evidence="3">
    <location>
        <begin position="497"/>
        <end position="588"/>
    </location>
</feature>
<name>A0ABD3ELC6_9LAMI</name>
<feature type="compositionally biased region" description="Low complexity" evidence="3">
    <location>
        <begin position="1"/>
        <end position="16"/>
    </location>
</feature>
<feature type="compositionally biased region" description="Polar residues" evidence="3">
    <location>
        <begin position="738"/>
        <end position="761"/>
    </location>
</feature>
<dbReference type="InterPro" id="IPR036483">
    <property type="entry name" value="PWI_dom_sf"/>
</dbReference>
<dbReference type="PROSITE" id="PS51025">
    <property type="entry name" value="PWI"/>
    <property type="match status" value="1"/>
</dbReference>
<dbReference type="PANTHER" id="PTHR47334">
    <property type="entry name" value="SPLICING FACTOR PWI DOMAIN-CONTAINING PROTEIN / RNA RECOGNITION MOTIF (RRM)-CONTAINING PROTEIN"/>
    <property type="match status" value="1"/>
</dbReference>
<dbReference type="InterPro" id="IPR053294">
    <property type="entry name" value="RBM_PWI_domain"/>
</dbReference>
<proteinExistence type="predicted"/>
<dbReference type="FunFam" id="1.20.1390.10:FF:000008">
    <property type="entry name" value="RNA Binding Motif protein homolog"/>
    <property type="match status" value="1"/>
</dbReference>
<evidence type="ECO:0000313" key="6">
    <source>
        <dbReference type="EMBL" id="KAL3654071.1"/>
    </source>
</evidence>
<feature type="compositionally biased region" description="Basic and acidic residues" evidence="3">
    <location>
        <begin position="646"/>
        <end position="668"/>
    </location>
</feature>
<evidence type="ECO:0000313" key="7">
    <source>
        <dbReference type="Proteomes" id="UP001632038"/>
    </source>
</evidence>
<dbReference type="InterPro" id="IPR034268">
    <property type="entry name" value="RBM25_RRM"/>
</dbReference>
<evidence type="ECO:0000256" key="1">
    <source>
        <dbReference type="ARBA" id="ARBA00022664"/>
    </source>
</evidence>
<dbReference type="EMBL" id="JAVIJP010000005">
    <property type="protein sequence ID" value="KAL3654071.1"/>
    <property type="molecule type" value="Genomic_DNA"/>
</dbReference>
<dbReference type="CDD" id="cd12446">
    <property type="entry name" value="RRM_RBM25"/>
    <property type="match status" value="1"/>
</dbReference>
<dbReference type="Pfam" id="PF00076">
    <property type="entry name" value="RRM_1"/>
    <property type="match status" value="1"/>
</dbReference>
<feature type="domain" description="RRM" evidence="4">
    <location>
        <begin position="268"/>
        <end position="339"/>
    </location>
</feature>
<feature type="region of interest" description="Disordered" evidence="3">
    <location>
        <begin position="600"/>
        <end position="819"/>
    </location>
</feature>
<feature type="compositionally biased region" description="Basic and acidic residues" evidence="3">
    <location>
        <begin position="422"/>
        <end position="436"/>
    </location>
</feature>
<feature type="region of interest" description="Disordered" evidence="3">
    <location>
        <begin position="380"/>
        <end position="588"/>
    </location>
</feature>
<organism evidence="6 7">
    <name type="scientific">Castilleja foliolosa</name>
    <dbReference type="NCBI Taxonomy" id="1961234"/>
    <lineage>
        <taxon>Eukaryota</taxon>
        <taxon>Viridiplantae</taxon>
        <taxon>Streptophyta</taxon>
        <taxon>Embryophyta</taxon>
        <taxon>Tracheophyta</taxon>
        <taxon>Spermatophyta</taxon>
        <taxon>Magnoliopsida</taxon>
        <taxon>eudicotyledons</taxon>
        <taxon>Gunneridae</taxon>
        <taxon>Pentapetalae</taxon>
        <taxon>asterids</taxon>
        <taxon>lamiids</taxon>
        <taxon>Lamiales</taxon>
        <taxon>Orobanchaceae</taxon>
        <taxon>Pedicularideae</taxon>
        <taxon>Castillejinae</taxon>
        <taxon>Castilleja</taxon>
    </lineage>
</organism>
<feature type="compositionally biased region" description="Pro residues" evidence="3">
    <location>
        <begin position="49"/>
        <end position="64"/>
    </location>
</feature>
<feature type="compositionally biased region" description="Basic and acidic residues" evidence="3">
    <location>
        <begin position="837"/>
        <end position="848"/>
    </location>
</feature>
<feature type="compositionally biased region" description="Basic and acidic residues" evidence="3">
    <location>
        <begin position="380"/>
        <end position="399"/>
    </location>
</feature>
<dbReference type="SMART" id="SM00311">
    <property type="entry name" value="PWI"/>
    <property type="match status" value="1"/>
</dbReference>
<dbReference type="GO" id="GO:0003723">
    <property type="term" value="F:RNA binding"/>
    <property type="evidence" value="ECO:0007669"/>
    <property type="project" value="UniProtKB-UniRule"/>
</dbReference>
<feature type="compositionally biased region" description="Basic and acidic residues" evidence="3">
    <location>
        <begin position="710"/>
        <end position="730"/>
    </location>
</feature>
<comment type="caution">
    <text evidence="6">The sequence shown here is derived from an EMBL/GenBank/DDBJ whole genome shotgun (WGS) entry which is preliminary data.</text>
</comment>
<gene>
    <name evidence="6" type="ORF">CASFOL_003752</name>
</gene>
<feature type="compositionally biased region" description="Basic and acidic residues" evidence="3">
    <location>
        <begin position="600"/>
        <end position="624"/>
    </location>
</feature>
<evidence type="ECO:0008006" key="8">
    <source>
        <dbReference type="Google" id="ProtNLM"/>
    </source>
</evidence>
<feature type="compositionally biased region" description="Basic and acidic residues" evidence="3">
    <location>
        <begin position="675"/>
        <end position="692"/>
    </location>
</feature>
<feature type="compositionally biased region" description="Basic and acidic residues" evidence="3">
    <location>
        <begin position="857"/>
        <end position="867"/>
    </location>
</feature>
<dbReference type="Pfam" id="PF01480">
    <property type="entry name" value="PWI"/>
    <property type="match status" value="1"/>
</dbReference>
<dbReference type="InterPro" id="IPR012677">
    <property type="entry name" value="Nucleotide-bd_a/b_plait_sf"/>
</dbReference>
<dbReference type="InterPro" id="IPR002483">
    <property type="entry name" value="PWI_dom"/>
</dbReference>
<feature type="region of interest" description="Disordered" evidence="3">
    <location>
        <begin position="1"/>
        <end position="84"/>
    </location>
</feature>
<dbReference type="InterPro" id="IPR035979">
    <property type="entry name" value="RBD_domain_sf"/>
</dbReference>
<dbReference type="PANTHER" id="PTHR47334:SF2">
    <property type="entry name" value="RNA-BINDING MOTIF PROTEIN 25"/>
    <property type="match status" value="1"/>
</dbReference>